<dbReference type="GO" id="GO:0003723">
    <property type="term" value="F:RNA binding"/>
    <property type="evidence" value="ECO:0007669"/>
    <property type="project" value="UniProtKB-KW"/>
</dbReference>
<organism evidence="9">
    <name type="scientific">Eremomyces bilateralis CBS 781.70</name>
    <dbReference type="NCBI Taxonomy" id="1392243"/>
    <lineage>
        <taxon>Eukaryota</taxon>
        <taxon>Fungi</taxon>
        <taxon>Dikarya</taxon>
        <taxon>Ascomycota</taxon>
        <taxon>Pezizomycotina</taxon>
        <taxon>Dothideomycetes</taxon>
        <taxon>Dothideomycetes incertae sedis</taxon>
        <taxon>Eremomycetales</taxon>
        <taxon>Eremomycetaceae</taxon>
        <taxon>Eremomyces</taxon>
    </lineage>
</organism>
<feature type="compositionally biased region" description="Polar residues" evidence="7">
    <location>
        <begin position="1691"/>
        <end position="1702"/>
    </location>
</feature>
<feature type="compositionally biased region" description="Polar residues" evidence="7">
    <location>
        <begin position="1421"/>
        <end position="1436"/>
    </location>
</feature>
<feature type="region of interest" description="Disordered" evidence="7">
    <location>
        <begin position="970"/>
        <end position="1008"/>
    </location>
</feature>
<keyword evidence="6" id="KW-0539">Nucleus</keyword>
<sequence>MAPPKAPPSSELDKPSSNPDPKPSAMSTGSYPAPYPRSTSQGSRRSDHSDSRHSNRSNRSNRLHPIPPAPTLTPANDIRFQPAAATGSFLLYAYRNLILCLHHDTLAIERRFDRHRDEVQWISVDNISERGAGRLVVSYDTSQTTIVWDLLTGDEVARFASYEEIRIASWMRNGNIAFGNDQGNVILFEPSTSEHVSARTIFDPITALAPSPDCRTFSIGYMNGSILIVTLQPFTILHTLSTARSPSPINGLAWHGSSSKQKSEMLASQTADGDLRVWSIPKSPSPDPPTVIRVLNRSENRIIAPCWFAWSKLGRIVQYSEGQTCVWDVRTKRVTYETVPTLEGIVAITNFGQTATLFTLCRNFTIQQYDVNPNTKPTLVANMQQPPANLPPSPPNSIEQQKAALHGNAPLTIATFPVQLEFESTSEEEGPPMSPLEKIAKEMGQLDDLEDEMRDRLGPLSPVSSRGSQSSRSSAGRRERDHLRSLAAAKKRTHSKNLSRRPLKPYSPGIVSDSSTGDSTVFSSANSSLRSVSTRSALESSQWTYSTSGSAAPKSSHLRKEVTIGPDEKEHSAPMDLFPYFKAKMSEAQFRSAPMDNQYRSPDDLRRLVLDLMFDWTDDVDALIREEISKHPPASSIAVILAKWLGDLEADMAASLVGSSAMSSADWMVVALCTMGQESQRKMGEAFVQSLLAKGDIHPAVALLLGFGEHDEAVEVYVSRKYYMEALLLTCLLFPSNWERQKHLVRKWGESLFVQKKAELSVKCFSLASLDSSEPWFSPRATEAVEGAQARMMESRLAAGNPPLSPPASGRATAGNMGLKLITSFGKSGLKPPGGALDEKTPMGGPGVTPIAESALSPSGAGWNGPNAFRSINPHSLGSAQATATPGGYYRRRRFPSRSSVDRNADTTPIAATPQYGSRMNTPQTAINAPPDLPGEASRVKSRSTSQGRASELEILSPVAYEPPRTLASAVSEGTGRGRVKLPPPTKNAFSGFKEEKRNGSRDRKPEDLHLNLKQNVVVEPALGSPEGSMITHTTATTANSSKATTNRTRASEGTTRSTKSVDRHLAASKVRSIDQYINSIQAANFQAARQRSESRKRGTSREGKERDRTSSVHNRQSSDSRGRSGTRYIKPAKRSPSSPVSMSPDQAALYSSQDTFDAERFYKVGPTTASETTNTTRRGRSRSKGPGGTSKTRSISRSHRNSSVEGHRHRSRSRRHGSSRHEDSRYGDSRHGDSQHRDASRSESMERMGRPVLTDGRGRTHLRGEGSTGRSPSSPLPLTTEGRRRRAESEDTEKVRNRQRSTSRHARVPNISRASASREASLERHRERSMERMRERESSRGRRSEKVLSRVSEKSPERIPRPLQAPTKPTFPRVETTFTEVKPLTKRELAAKELEERRLSLARRPSAPAIPHPDELFRPTLSNRSFTDISPSGPESHTREPSSSISEKDVWRSPLDNDAPPQRRAIKTNGTSTSSVPIGLPATPSAMKHPKYMSPNTENDSVPSVPAIPPELSNQSPSAQQDSDPLFTLPATTYGQLTKADIQRSASVPLEQSLGASATSPARLGARRESVSTRYPGHSRVPSAESPQRSPPMPSPIASIGETLAASHQKPQVREQNVFTVDKPKFGKVPSPTPTPVLPELQHLYSPPPPPPPPSLFRGSTATGISSQGVINIGIDSNNSPPAYGDSPRVYSTSTQSSRTGTPAVHDPNLASSPAQGHRRGRGSVSETVGQKLRSVRDRIRSTSRGRNNMSPGNDALSAGASPYESVPPPFTFPPTGSRTMSPNNAEPNSPERPYTSHGGGQAATPHPEVTIPAGPGVGVVMGPESSPGPASAGAEQRGPRPNLPYQGYRNPKEIRANMPPDQLQLGVTNSAYLAGGMAPTQGGNG</sequence>
<feature type="region of interest" description="Disordered" evidence="7">
    <location>
        <begin position="1"/>
        <end position="76"/>
    </location>
</feature>
<feature type="compositionally biased region" description="Polar residues" evidence="7">
    <location>
        <begin position="512"/>
        <end position="550"/>
    </location>
</feature>
<keyword evidence="10" id="KW-1185">Reference proteome</keyword>
<dbReference type="Proteomes" id="UP000504638">
    <property type="component" value="Unplaced"/>
</dbReference>
<evidence type="ECO:0000256" key="7">
    <source>
        <dbReference type="SAM" id="MobiDB-lite"/>
    </source>
</evidence>
<feature type="region of interest" description="Disordered" evidence="7">
    <location>
        <begin position="1548"/>
        <end position="1858"/>
    </location>
</feature>
<dbReference type="Gene3D" id="2.130.10.10">
    <property type="entry name" value="YVTN repeat-like/Quinoprotein amine dehydrogenase"/>
    <property type="match status" value="1"/>
</dbReference>
<dbReference type="InterPro" id="IPR056421">
    <property type="entry name" value="TPR_GEMI5"/>
</dbReference>
<dbReference type="GO" id="GO:0045944">
    <property type="term" value="P:positive regulation of transcription by RNA polymerase II"/>
    <property type="evidence" value="ECO:0007669"/>
    <property type="project" value="TreeGrafter"/>
</dbReference>
<reference evidence="11" key="3">
    <citation type="submission" date="2025-04" db="UniProtKB">
        <authorList>
            <consortium name="RefSeq"/>
        </authorList>
    </citation>
    <scope>IDENTIFICATION</scope>
    <source>
        <strain evidence="11">CBS 781.70</strain>
    </source>
</reference>
<dbReference type="EMBL" id="ML975149">
    <property type="protein sequence ID" value="KAF1817208.1"/>
    <property type="molecule type" value="Genomic_DNA"/>
</dbReference>
<keyword evidence="2" id="KW-0597">Phosphoprotein</keyword>
<feature type="compositionally biased region" description="Polar residues" evidence="7">
    <location>
        <begin position="1136"/>
        <end position="1156"/>
    </location>
</feature>
<evidence type="ECO:0000313" key="9">
    <source>
        <dbReference type="EMBL" id="KAF1817208.1"/>
    </source>
</evidence>
<dbReference type="InterPro" id="IPR036322">
    <property type="entry name" value="WD40_repeat_dom_sf"/>
</dbReference>
<feature type="compositionally biased region" description="Pro residues" evidence="7">
    <location>
        <begin position="1647"/>
        <end position="1656"/>
    </location>
</feature>
<accession>A0A6G1GGL5</accession>
<feature type="compositionally biased region" description="Basic and acidic residues" evidence="7">
    <location>
        <begin position="1384"/>
        <end position="1400"/>
    </location>
</feature>
<comment type="subcellular location">
    <subcellularLocation>
        <location evidence="1">Nucleus</location>
    </subcellularLocation>
</comment>
<name>A0A6G1GGL5_9PEZI</name>
<dbReference type="OrthoDB" id="7326421at2759"/>
<dbReference type="PANTHER" id="PTHR15528">
    <property type="entry name" value="PEROXISOME PROLIFERATOR ACTIVATED RECEPTOR GAMMA COACTIVATOR 1 PGC-1 -RELATED"/>
    <property type="match status" value="1"/>
</dbReference>
<feature type="region of interest" description="Disordered" evidence="7">
    <location>
        <begin position="455"/>
        <end position="571"/>
    </location>
</feature>
<feature type="region of interest" description="Disordered" evidence="7">
    <location>
        <begin position="897"/>
        <end position="951"/>
    </location>
</feature>
<feature type="compositionally biased region" description="Basic and acidic residues" evidence="7">
    <location>
        <begin position="1220"/>
        <end position="1250"/>
    </location>
</feature>
<feature type="compositionally biased region" description="Basic and acidic residues" evidence="7">
    <location>
        <begin position="558"/>
        <end position="571"/>
    </location>
</feature>
<dbReference type="SUPFAM" id="SSF50978">
    <property type="entry name" value="WD40 repeat-like"/>
    <property type="match status" value="1"/>
</dbReference>
<dbReference type="GeneID" id="54414219"/>
<evidence type="ECO:0000256" key="2">
    <source>
        <dbReference type="ARBA" id="ARBA00022553"/>
    </source>
</evidence>
<feature type="compositionally biased region" description="Low complexity" evidence="7">
    <location>
        <begin position="1814"/>
        <end position="1831"/>
    </location>
</feature>
<feature type="compositionally biased region" description="Basic and acidic residues" evidence="7">
    <location>
        <begin position="1437"/>
        <end position="1452"/>
    </location>
</feature>
<evidence type="ECO:0000256" key="5">
    <source>
        <dbReference type="ARBA" id="ARBA00023163"/>
    </source>
</evidence>
<keyword evidence="5" id="KW-0804">Transcription</keyword>
<dbReference type="GO" id="GO:0003712">
    <property type="term" value="F:transcription coregulator activity"/>
    <property type="evidence" value="ECO:0007669"/>
    <property type="project" value="InterPro"/>
</dbReference>
<reference evidence="9 11" key="1">
    <citation type="submission" date="2020-01" db="EMBL/GenBank/DDBJ databases">
        <authorList>
            <consortium name="DOE Joint Genome Institute"/>
            <person name="Haridas S."/>
            <person name="Albert R."/>
            <person name="Binder M."/>
            <person name="Bloem J."/>
            <person name="Labutti K."/>
            <person name="Salamov A."/>
            <person name="Andreopoulos B."/>
            <person name="Baker S.E."/>
            <person name="Barry K."/>
            <person name="Bills G."/>
            <person name="Bluhm B.H."/>
            <person name="Cannon C."/>
            <person name="Castanera R."/>
            <person name="Culley D.E."/>
            <person name="Daum C."/>
            <person name="Ezra D."/>
            <person name="Gonzalez J.B."/>
            <person name="Henrissat B."/>
            <person name="Kuo A."/>
            <person name="Liang C."/>
            <person name="Lipzen A."/>
            <person name="Lutzoni F."/>
            <person name="Magnuson J."/>
            <person name="Mondo S."/>
            <person name="Nolan M."/>
            <person name="Ohm R."/>
            <person name="Pangilinan J."/>
            <person name="Park H.-J."/>
            <person name="Ramirez L."/>
            <person name="Alfaro M."/>
            <person name="Sun H."/>
            <person name="Tritt A."/>
            <person name="Yoshinaga Y."/>
            <person name="Zwiers L.-H."/>
            <person name="Turgeon B.G."/>
            <person name="Goodwin S.B."/>
            <person name="Spatafora J.W."/>
            <person name="Crous P.W."/>
            <person name="Grigoriev I.V."/>
        </authorList>
    </citation>
    <scope>NUCLEOTIDE SEQUENCE</scope>
    <source>
        <strain evidence="9 11">CBS 781.70</strain>
    </source>
</reference>
<reference evidence="11" key="2">
    <citation type="submission" date="2020-04" db="EMBL/GenBank/DDBJ databases">
        <authorList>
            <consortium name="NCBI Genome Project"/>
        </authorList>
    </citation>
    <scope>NUCLEOTIDE SEQUENCE</scope>
    <source>
        <strain evidence="11">CBS 781.70</strain>
    </source>
</reference>
<dbReference type="GO" id="GO:0005634">
    <property type="term" value="C:nucleus"/>
    <property type="evidence" value="ECO:0007669"/>
    <property type="project" value="UniProtKB-SubCell"/>
</dbReference>
<feature type="compositionally biased region" description="Basic and acidic residues" evidence="7">
    <location>
        <begin position="1288"/>
        <end position="1297"/>
    </location>
</feature>
<protein>
    <recommendedName>
        <fullName evidence="8">Gem-associated protein 5 TPR domain-containing protein</fullName>
    </recommendedName>
</protein>
<evidence type="ECO:0000256" key="1">
    <source>
        <dbReference type="ARBA" id="ARBA00004123"/>
    </source>
</evidence>
<feature type="compositionally biased region" description="Polar residues" evidence="7">
    <location>
        <begin position="1659"/>
        <end position="1682"/>
    </location>
</feature>
<evidence type="ECO:0000256" key="4">
    <source>
        <dbReference type="ARBA" id="ARBA00023015"/>
    </source>
</evidence>
<keyword evidence="4" id="KW-0805">Transcription regulation</keyword>
<evidence type="ECO:0000256" key="6">
    <source>
        <dbReference type="ARBA" id="ARBA00023242"/>
    </source>
</evidence>
<feature type="region of interest" description="Disordered" evidence="7">
    <location>
        <begin position="1086"/>
        <end position="1533"/>
    </location>
</feature>
<dbReference type="RefSeq" id="XP_033538839.1">
    <property type="nucleotide sequence ID" value="XM_033673649.1"/>
</dbReference>
<feature type="compositionally biased region" description="Basic residues" evidence="7">
    <location>
        <begin position="489"/>
        <end position="503"/>
    </location>
</feature>
<evidence type="ECO:0000256" key="3">
    <source>
        <dbReference type="ARBA" id="ARBA00022884"/>
    </source>
</evidence>
<feature type="compositionally biased region" description="Low complexity" evidence="7">
    <location>
        <begin position="1168"/>
        <end position="1177"/>
    </location>
</feature>
<feature type="compositionally biased region" description="Polar residues" evidence="7">
    <location>
        <begin position="1744"/>
        <end position="1753"/>
    </location>
</feature>
<feature type="compositionally biased region" description="Basic and acidic residues" evidence="7">
    <location>
        <begin position="1091"/>
        <end position="1123"/>
    </location>
</feature>
<dbReference type="PANTHER" id="PTHR15528:SF11">
    <property type="entry name" value="FI18188P1"/>
    <property type="match status" value="1"/>
</dbReference>
<gene>
    <name evidence="9 11" type="ORF">P152DRAFT_11375</name>
</gene>
<feature type="compositionally biased region" description="Basic and acidic residues" evidence="7">
    <location>
        <begin position="993"/>
        <end position="1008"/>
    </location>
</feature>
<dbReference type="Pfam" id="PF23774">
    <property type="entry name" value="TPR_GEMI5"/>
    <property type="match status" value="1"/>
</dbReference>
<feature type="compositionally biased region" description="Basic and acidic residues" evidence="7">
    <location>
        <begin position="1321"/>
        <end position="1361"/>
    </location>
</feature>
<feature type="compositionally biased region" description="Basic residues" evidence="7">
    <location>
        <begin position="1298"/>
        <end position="1308"/>
    </location>
</feature>
<feature type="region of interest" description="Disordered" evidence="7">
    <location>
        <begin position="1024"/>
        <end position="1064"/>
    </location>
</feature>
<evidence type="ECO:0000313" key="11">
    <source>
        <dbReference type="RefSeq" id="XP_033538839.1"/>
    </source>
</evidence>
<evidence type="ECO:0000313" key="10">
    <source>
        <dbReference type="Proteomes" id="UP000504638"/>
    </source>
</evidence>
<feature type="compositionally biased region" description="Polar residues" evidence="7">
    <location>
        <begin position="915"/>
        <end position="927"/>
    </location>
</feature>
<feature type="compositionally biased region" description="Low complexity" evidence="7">
    <location>
        <begin position="1032"/>
        <end position="1049"/>
    </location>
</feature>
<feature type="domain" description="Gem-associated protein 5 TPR" evidence="8">
    <location>
        <begin position="615"/>
        <end position="765"/>
    </location>
</feature>
<dbReference type="InterPro" id="IPR034605">
    <property type="entry name" value="PGC-1"/>
</dbReference>
<dbReference type="InterPro" id="IPR015943">
    <property type="entry name" value="WD40/YVTN_repeat-like_dom_sf"/>
</dbReference>
<proteinExistence type="predicted"/>
<feature type="compositionally biased region" description="Polar residues" evidence="7">
    <location>
        <begin position="1776"/>
        <end position="1789"/>
    </location>
</feature>
<keyword evidence="3" id="KW-0694">RNA-binding</keyword>
<evidence type="ECO:0000259" key="8">
    <source>
        <dbReference type="Pfam" id="PF23774"/>
    </source>
</evidence>
<feature type="compositionally biased region" description="Low complexity" evidence="7">
    <location>
        <begin position="461"/>
        <end position="474"/>
    </location>
</feature>
<feature type="compositionally biased region" description="Polar residues" evidence="7">
    <location>
        <begin position="1269"/>
        <end position="1278"/>
    </location>
</feature>
<feature type="compositionally biased region" description="Polar residues" evidence="7">
    <location>
        <begin position="1513"/>
        <end position="1524"/>
    </location>
</feature>
<feature type="compositionally biased region" description="Basic and acidic residues" evidence="7">
    <location>
        <begin position="44"/>
        <end position="53"/>
    </location>
</feature>
<feature type="compositionally biased region" description="Basic residues" evidence="7">
    <location>
        <begin position="1208"/>
        <end position="1219"/>
    </location>
</feature>